<evidence type="ECO:0000313" key="2">
    <source>
        <dbReference type="Proteomes" id="UP000289794"/>
    </source>
</evidence>
<protein>
    <recommendedName>
        <fullName evidence="3">CRISPR-associated protein</fullName>
    </recommendedName>
</protein>
<reference evidence="1 2" key="1">
    <citation type="submission" date="2019-01" db="EMBL/GenBank/DDBJ databases">
        <title>PMF-metabolizing Aryl O-demethylase.</title>
        <authorList>
            <person name="Kim M."/>
        </authorList>
    </citation>
    <scope>NUCLEOTIDE SEQUENCE [LARGE SCALE GENOMIC DNA]</scope>
    <source>
        <strain evidence="1 2">PMF1</strain>
    </source>
</reference>
<name>A0A4P6LV01_9FIRM</name>
<dbReference type="EMBL" id="CP035945">
    <property type="protein sequence ID" value="QBE96264.1"/>
    <property type="molecule type" value="Genomic_DNA"/>
</dbReference>
<dbReference type="AlphaFoldDB" id="A0A4P6LV01"/>
<sequence>MNKNILLVNLSVVDPKKINEEYTYRYKDEEQYFECKGIQTNEAVTKLLLSQINKKAEKLDCIYLIVSEAVEKEISATFSDGKKRTHKEFYLEQIEKYCVVNNLTDVWNREHIIEFSIEDAPDNMALMRSSIQITEQLYDLKQKLQNEEGDVHLYIDSNGGLRDFMTVLLGTIQLLKLRDFYVHSIWGVYFGPDKKIIVNKTKAYKIFDLISGIDEYTGYGRAKRLNQFFLQSEICHDQGILEVINSLAEHMQLCHPAKIRKELDRLKILSNKYISSNKISNGNYALWNFVLKEILIDYGDLILDCMEPDRLEDMVFKKKCATPLELIQWCVRKEFLQQALTLLDSKLPSMLVGKRDEEKRDKPVMIDSEIKDDVEKRYALILKEQNKGNMVKGQDWQCVFLIHYLNDNEGYKAYCFNRGNRVLYPSRHERGIRNLVDFISENPSNPIYSSCERTGLEEILRLYQSIKDERNGINHASNKNGHSNEPMNKAEVEDLLKEAVTRLRGMGVE</sequence>
<proteinExistence type="predicted"/>
<evidence type="ECO:0008006" key="3">
    <source>
        <dbReference type="Google" id="ProtNLM"/>
    </source>
</evidence>
<accession>A0A4P6LV01</accession>
<evidence type="ECO:0000313" key="1">
    <source>
        <dbReference type="EMBL" id="QBE96264.1"/>
    </source>
</evidence>
<dbReference type="Proteomes" id="UP000289794">
    <property type="component" value="Chromosome"/>
</dbReference>
<dbReference type="RefSeq" id="WP_130180522.1">
    <property type="nucleotide sequence ID" value="NZ_CP035945.1"/>
</dbReference>
<organism evidence="1 2">
    <name type="scientific">Blautia producta</name>
    <dbReference type="NCBI Taxonomy" id="33035"/>
    <lineage>
        <taxon>Bacteria</taxon>
        <taxon>Bacillati</taxon>
        <taxon>Bacillota</taxon>
        <taxon>Clostridia</taxon>
        <taxon>Lachnospirales</taxon>
        <taxon>Lachnospiraceae</taxon>
        <taxon>Blautia</taxon>
    </lineage>
</organism>
<dbReference type="KEGG" id="bpro:PMF13cell1_01808"/>
<gene>
    <name evidence="1" type="ORF">PMF13cell1_01808</name>
</gene>